<feature type="coiled-coil region" evidence="1">
    <location>
        <begin position="16"/>
        <end position="50"/>
    </location>
</feature>
<dbReference type="SUPFAM" id="SSF52047">
    <property type="entry name" value="RNI-like"/>
    <property type="match status" value="1"/>
</dbReference>
<evidence type="ECO:0000313" key="3">
    <source>
        <dbReference type="Proteomes" id="UP001215598"/>
    </source>
</evidence>
<accession>A0AAD7JNE9</accession>
<comment type="caution">
    <text evidence="2">The sequence shown here is derived from an EMBL/GenBank/DDBJ whole genome shotgun (WGS) entry which is preliminary data.</text>
</comment>
<evidence type="ECO:0000313" key="2">
    <source>
        <dbReference type="EMBL" id="KAJ7768528.1"/>
    </source>
</evidence>
<dbReference type="Proteomes" id="UP001215598">
    <property type="component" value="Unassembled WGS sequence"/>
</dbReference>
<name>A0AAD7JNE9_9AGAR</name>
<organism evidence="2 3">
    <name type="scientific">Mycena metata</name>
    <dbReference type="NCBI Taxonomy" id="1033252"/>
    <lineage>
        <taxon>Eukaryota</taxon>
        <taxon>Fungi</taxon>
        <taxon>Dikarya</taxon>
        <taxon>Basidiomycota</taxon>
        <taxon>Agaricomycotina</taxon>
        <taxon>Agaricomycetes</taxon>
        <taxon>Agaricomycetidae</taxon>
        <taxon>Agaricales</taxon>
        <taxon>Marasmiineae</taxon>
        <taxon>Mycenaceae</taxon>
        <taxon>Mycena</taxon>
    </lineage>
</organism>
<reference evidence="2" key="1">
    <citation type="submission" date="2023-03" db="EMBL/GenBank/DDBJ databases">
        <title>Massive genome expansion in bonnet fungi (Mycena s.s.) driven by repeated elements and novel gene families across ecological guilds.</title>
        <authorList>
            <consortium name="Lawrence Berkeley National Laboratory"/>
            <person name="Harder C.B."/>
            <person name="Miyauchi S."/>
            <person name="Viragh M."/>
            <person name="Kuo A."/>
            <person name="Thoen E."/>
            <person name="Andreopoulos B."/>
            <person name="Lu D."/>
            <person name="Skrede I."/>
            <person name="Drula E."/>
            <person name="Henrissat B."/>
            <person name="Morin E."/>
            <person name="Kohler A."/>
            <person name="Barry K."/>
            <person name="LaButti K."/>
            <person name="Morin E."/>
            <person name="Salamov A."/>
            <person name="Lipzen A."/>
            <person name="Mereny Z."/>
            <person name="Hegedus B."/>
            <person name="Baldrian P."/>
            <person name="Stursova M."/>
            <person name="Weitz H."/>
            <person name="Taylor A."/>
            <person name="Grigoriev I.V."/>
            <person name="Nagy L.G."/>
            <person name="Martin F."/>
            <person name="Kauserud H."/>
        </authorList>
    </citation>
    <scope>NUCLEOTIDE SEQUENCE</scope>
    <source>
        <strain evidence="2">CBHHK182m</strain>
    </source>
</reference>
<gene>
    <name evidence="2" type="ORF">B0H16DRAFT_319001</name>
</gene>
<proteinExistence type="predicted"/>
<dbReference type="EMBL" id="JARKIB010000020">
    <property type="protein sequence ID" value="KAJ7768528.1"/>
    <property type="molecule type" value="Genomic_DNA"/>
</dbReference>
<keyword evidence="1" id="KW-0175">Coiled coil</keyword>
<keyword evidence="3" id="KW-1185">Reference proteome</keyword>
<sequence length="505" mass="57200">MVSSTPMSTATLRRRLVELEVSILAQRQLLDDLERDKEAVEAELRKTSTFPVSTLPVEITAEFFLLSLPTIEDLRDNRRRSLKDVFQRQAPRVFLSVCRRWRDIALTTPVLWASLHLSTSSLRDGALKQGKIEEFIEQWFNRAALRPLSFAFHASRTEDDDFADGLFTPTRLRDVVHRYASRLEYLELDIAQHELRQLNLDSVMFPLLQRVALGDQYGPEPDSLNPVVVFGQAPRLCGLEILAEYGATLAYYSPPWQNLTKFEGEIDNLALFTLASNLLDARIAIEYLEEVPDPPISHPTLRSLALVTSWQGTKPVDLLKYLELPALQSLHVSEVDNIEDSFFSFLERSSPPLQTLSMGGTVELSEWQECLLLVNPTLENLELDSPSNEIQRSILTCHRLPSVQTVLPRLQSLVFKNIHGMNYWDLVDFLDGRMISPRFATPRSFRAVCSNGTSLEDTTGGPYASQDTVTDRLTRLGERGIDINIQTEHNQLLSSGHRVCFSTTS</sequence>
<protein>
    <recommendedName>
        <fullName evidence="4">F-box domain-containing protein</fullName>
    </recommendedName>
</protein>
<dbReference type="InterPro" id="IPR032675">
    <property type="entry name" value="LRR_dom_sf"/>
</dbReference>
<dbReference type="AlphaFoldDB" id="A0AAD7JNE9"/>
<dbReference type="Gene3D" id="3.80.10.10">
    <property type="entry name" value="Ribonuclease Inhibitor"/>
    <property type="match status" value="1"/>
</dbReference>
<evidence type="ECO:0000256" key="1">
    <source>
        <dbReference type="SAM" id="Coils"/>
    </source>
</evidence>
<evidence type="ECO:0008006" key="4">
    <source>
        <dbReference type="Google" id="ProtNLM"/>
    </source>
</evidence>